<dbReference type="AlphaFoldDB" id="A0A845HSS3"/>
<dbReference type="EMBL" id="WWCL01000001">
    <property type="protein sequence ID" value="MYN43882.1"/>
    <property type="molecule type" value="Genomic_DNA"/>
</dbReference>
<organism evidence="1 2">
    <name type="scientific">Duganella fentianensis</name>
    <dbReference type="NCBI Taxonomy" id="2692177"/>
    <lineage>
        <taxon>Bacteria</taxon>
        <taxon>Pseudomonadati</taxon>
        <taxon>Pseudomonadota</taxon>
        <taxon>Betaproteobacteria</taxon>
        <taxon>Burkholderiales</taxon>
        <taxon>Oxalobacteraceae</taxon>
        <taxon>Telluria group</taxon>
        <taxon>Duganella</taxon>
    </lineage>
</organism>
<dbReference type="SUPFAM" id="SSF159238">
    <property type="entry name" value="SO1590-like"/>
    <property type="match status" value="1"/>
</dbReference>
<dbReference type="InterPro" id="IPR023159">
    <property type="entry name" value="SO1590-like_sf"/>
</dbReference>
<dbReference type="Gene3D" id="2.40.350.10">
    <property type="entry name" value="SO1590-like"/>
    <property type="match status" value="1"/>
</dbReference>
<dbReference type="RefSeq" id="WP_161033665.1">
    <property type="nucleotide sequence ID" value="NZ_WWCL01000001.1"/>
</dbReference>
<comment type="caution">
    <text evidence="1">The sequence shown here is derived from an EMBL/GenBank/DDBJ whole genome shotgun (WGS) entry which is preliminary data.</text>
</comment>
<evidence type="ECO:0000313" key="2">
    <source>
        <dbReference type="Proteomes" id="UP000444316"/>
    </source>
</evidence>
<gene>
    <name evidence="1" type="ORF">GTP23_02215</name>
</gene>
<dbReference type="Proteomes" id="UP000444316">
    <property type="component" value="Unassembled WGS sequence"/>
</dbReference>
<reference evidence="1" key="1">
    <citation type="submission" date="2019-12" db="EMBL/GenBank/DDBJ databases">
        <title>Novel species isolated from a subtropical stream in China.</title>
        <authorList>
            <person name="Lu H."/>
        </authorList>
    </citation>
    <scope>NUCLEOTIDE SEQUENCE [LARGE SCALE GENOMIC DNA]</scope>
    <source>
        <strain evidence="1">FT93W</strain>
    </source>
</reference>
<protein>
    <submittedName>
        <fullName evidence="1">DUF3224 domain-containing protein</fullName>
    </submittedName>
</protein>
<proteinExistence type="predicted"/>
<dbReference type="Pfam" id="PF11528">
    <property type="entry name" value="DUF3224"/>
    <property type="match status" value="1"/>
</dbReference>
<evidence type="ECO:0000313" key="1">
    <source>
        <dbReference type="EMBL" id="MYN43882.1"/>
    </source>
</evidence>
<keyword evidence="2" id="KW-1185">Reference proteome</keyword>
<accession>A0A845HSS3</accession>
<sequence length="133" mass="14370">MPKVSGEFSVRITPESMSSVANESSINRMSLDKQYTGALSASGRGEMLAFMNRDIGSGAYVAMERVQGTLDGLHGSFLLHHCGTMQRGTSGLTVAVVHDSGQDELAGLSGTLQIRIEEGKHYYDFDYQLHPAT</sequence>
<dbReference type="InterPro" id="IPR021607">
    <property type="entry name" value="DUF3224"/>
</dbReference>
<name>A0A845HSS3_9BURK</name>